<dbReference type="RefSeq" id="WP_136378696.1">
    <property type="nucleotide sequence ID" value="NZ_SLUB01000007.1"/>
</dbReference>
<dbReference type="InterPro" id="IPR003833">
    <property type="entry name" value="CT_C_D"/>
</dbReference>
<dbReference type="EC" id="3.5.2.9" evidence="5"/>
<dbReference type="GO" id="GO:0017168">
    <property type="term" value="F:5-oxoprolinase (ATP-hydrolyzing) activity"/>
    <property type="evidence" value="ECO:0007669"/>
    <property type="project" value="UniProtKB-EC"/>
</dbReference>
<dbReference type="Gene3D" id="3.30.1360.40">
    <property type="match status" value="1"/>
</dbReference>
<evidence type="ECO:0000313" key="6">
    <source>
        <dbReference type="Proteomes" id="UP000306477"/>
    </source>
</evidence>
<keyword evidence="1" id="KW-0547">Nucleotide-binding</keyword>
<dbReference type="SUPFAM" id="SSF50891">
    <property type="entry name" value="Cyclophilin-like"/>
    <property type="match status" value="1"/>
</dbReference>
<protein>
    <submittedName>
        <fullName evidence="5">5-oxoprolinase subunit PxpB</fullName>
        <ecNumber evidence="5">3.5.2.9</ecNumber>
    </submittedName>
</protein>
<keyword evidence="2 5" id="KW-0378">Hydrolase</keyword>
<evidence type="ECO:0000256" key="1">
    <source>
        <dbReference type="ARBA" id="ARBA00022741"/>
    </source>
</evidence>
<dbReference type="PANTHER" id="PTHR34698">
    <property type="entry name" value="5-OXOPROLINASE SUBUNIT B"/>
    <property type="match status" value="1"/>
</dbReference>
<dbReference type="AlphaFoldDB" id="A0A4S3PVC2"/>
<dbReference type="Proteomes" id="UP000306477">
    <property type="component" value="Unassembled WGS sequence"/>
</dbReference>
<evidence type="ECO:0000313" key="5">
    <source>
        <dbReference type="EMBL" id="THE13759.1"/>
    </source>
</evidence>
<comment type="caution">
    <text evidence="5">The sequence shown here is derived from an EMBL/GenBank/DDBJ whole genome shotgun (WGS) entry which is preliminary data.</text>
</comment>
<evidence type="ECO:0000256" key="3">
    <source>
        <dbReference type="ARBA" id="ARBA00022840"/>
    </source>
</evidence>
<keyword evidence="6" id="KW-1185">Reference proteome</keyword>
<dbReference type="OrthoDB" id="9778567at2"/>
<proteinExistence type="predicted"/>
<dbReference type="PANTHER" id="PTHR34698:SF2">
    <property type="entry name" value="5-OXOPROLINASE SUBUNIT B"/>
    <property type="match status" value="1"/>
</dbReference>
<dbReference type="InterPro" id="IPR010016">
    <property type="entry name" value="PxpB"/>
</dbReference>
<dbReference type="EMBL" id="SLUB01000007">
    <property type="protein sequence ID" value="THE13759.1"/>
    <property type="molecule type" value="Genomic_DNA"/>
</dbReference>
<dbReference type="Gene3D" id="2.40.100.10">
    <property type="entry name" value="Cyclophilin-like"/>
    <property type="match status" value="1"/>
</dbReference>
<dbReference type="GO" id="GO:0005524">
    <property type="term" value="F:ATP binding"/>
    <property type="evidence" value="ECO:0007669"/>
    <property type="project" value="UniProtKB-KW"/>
</dbReference>
<accession>A0A4S3PVC2</accession>
<dbReference type="SUPFAM" id="SSF160467">
    <property type="entry name" value="PH0987 N-terminal domain-like"/>
    <property type="match status" value="1"/>
</dbReference>
<reference evidence="5 6" key="1">
    <citation type="journal article" date="2019" name="Indoor Air">
        <title>Impacts of indoor surface finishes on bacterial viability.</title>
        <authorList>
            <person name="Hu J."/>
            <person name="Maamar S.B."/>
            <person name="Glawe A.J."/>
            <person name="Gottel N."/>
            <person name="Gilbert J.A."/>
            <person name="Hartmann E.M."/>
        </authorList>
    </citation>
    <scope>NUCLEOTIDE SEQUENCE [LARGE SCALE GENOMIC DNA]</scope>
    <source>
        <strain evidence="5 6">AF060A6</strain>
    </source>
</reference>
<keyword evidence="3" id="KW-0067">ATP-binding</keyword>
<evidence type="ECO:0000259" key="4">
    <source>
        <dbReference type="SMART" id="SM00796"/>
    </source>
</evidence>
<name>A0A4S3PVC2_9BACI</name>
<evidence type="ECO:0000256" key="2">
    <source>
        <dbReference type="ARBA" id="ARBA00022801"/>
    </source>
</evidence>
<organism evidence="5 6">
    <name type="scientific">Bacillus timonensis</name>
    <dbReference type="NCBI Taxonomy" id="1033734"/>
    <lineage>
        <taxon>Bacteria</taxon>
        <taxon>Bacillati</taxon>
        <taxon>Bacillota</taxon>
        <taxon>Bacilli</taxon>
        <taxon>Bacillales</taxon>
        <taxon>Bacillaceae</taxon>
        <taxon>Bacillus</taxon>
    </lineage>
</organism>
<dbReference type="STRING" id="1033734.GCA_000285535_02617"/>
<gene>
    <name evidence="5" type="primary">pxpB</name>
    <name evidence="5" type="ORF">E1I69_05995</name>
</gene>
<dbReference type="InterPro" id="IPR029000">
    <property type="entry name" value="Cyclophilin-like_dom_sf"/>
</dbReference>
<dbReference type="NCBIfam" id="TIGR00370">
    <property type="entry name" value="5-oxoprolinase subunit PxpB"/>
    <property type="match status" value="1"/>
</dbReference>
<dbReference type="SMART" id="SM00796">
    <property type="entry name" value="AHS1"/>
    <property type="match status" value="1"/>
</dbReference>
<sequence length="242" mass="26975">MDLDILPVGDMALQIFYNSPASKNLQRQIQQTTKQIEKMRVQGVVELVPAFQSITIYYNPILTSYKNLSEQVSEICRGISPIENASLEEVIVIPTCYDGEDLENVALSSGLSTEEVISIHSGVDYLVYMIGFLPGFPYLKGLPNRLATPRLSHPRLNVPKGAVGIGGDQTGIYPLESPGGWNLIGRTPVPLFDPKKSEPFLLKAGDFLRFTPISAEEYQEIENRVNENRYNFIQQKSHTSAK</sequence>
<feature type="domain" description="Carboxyltransferase" evidence="4">
    <location>
        <begin position="3"/>
        <end position="202"/>
    </location>
</feature>
<dbReference type="Pfam" id="PF02682">
    <property type="entry name" value="CT_C_D"/>
    <property type="match status" value="1"/>
</dbReference>